<name>A0A5C6B743_9BACT</name>
<comment type="caution">
    <text evidence="3">The sequence shown here is derived from an EMBL/GenBank/DDBJ whole genome shotgun (WGS) entry which is preliminary data.</text>
</comment>
<dbReference type="AlphaFoldDB" id="A0A5C6B743"/>
<feature type="signal peptide" evidence="2">
    <location>
        <begin position="1"/>
        <end position="28"/>
    </location>
</feature>
<keyword evidence="4" id="KW-1185">Reference proteome</keyword>
<accession>A0A5C6B743</accession>
<dbReference type="RefSeq" id="WP_146518003.1">
    <property type="nucleotide sequence ID" value="NZ_CP151726.1"/>
</dbReference>
<organism evidence="3 4">
    <name type="scientific">Stieleria varia</name>
    <dbReference type="NCBI Taxonomy" id="2528005"/>
    <lineage>
        <taxon>Bacteria</taxon>
        <taxon>Pseudomonadati</taxon>
        <taxon>Planctomycetota</taxon>
        <taxon>Planctomycetia</taxon>
        <taxon>Pirellulales</taxon>
        <taxon>Pirellulaceae</taxon>
        <taxon>Stieleria</taxon>
    </lineage>
</organism>
<proteinExistence type="predicted"/>
<feature type="chain" id="PRO_5022702724" description="Tetratricopeptide repeat protein" evidence="2">
    <location>
        <begin position="29"/>
        <end position="1000"/>
    </location>
</feature>
<dbReference type="Proteomes" id="UP000320176">
    <property type="component" value="Unassembled WGS sequence"/>
</dbReference>
<feature type="coiled-coil region" evidence="1">
    <location>
        <begin position="153"/>
        <end position="180"/>
    </location>
</feature>
<evidence type="ECO:0000256" key="1">
    <source>
        <dbReference type="SAM" id="Coils"/>
    </source>
</evidence>
<reference evidence="3 4" key="1">
    <citation type="submission" date="2019-02" db="EMBL/GenBank/DDBJ databases">
        <title>Deep-cultivation of Planctomycetes and their phenomic and genomic characterization uncovers novel biology.</title>
        <authorList>
            <person name="Wiegand S."/>
            <person name="Jogler M."/>
            <person name="Boedeker C."/>
            <person name="Pinto D."/>
            <person name="Vollmers J."/>
            <person name="Rivas-Marin E."/>
            <person name="Kohn T."/>
            <person name="Peeters S.H."/>
            <person name="Heuer A."/>
            <person name="Rast P."/>
            <person name="Oberbeckmann S."/>
            <person name="Bunk B."/>
            <person name="Jeske O."/>
            <person name="Meyerdierks A."/>
            <person name="Storesund J.E."/>
            <person name="Kallscheuer N."/>
            <person name="Luecker S."/>
            <person name="Lage O.M."/>
            <person name="Pohl T."/>
            <person name="Merkel B.J."/>
            <person name="Hornburger P."/>
            <person name="Mueller R.-W."/>
            <person name="Bruemmer F."/>
            <person name="Labrenz M."/>
            <person name="Spormann A.M."/>
            <person name="Op Den Camp H."/>
            <person name="Overmann J."/>
            <person name="Amann R."/>
            <person name="Jetten M.S.M."/>
            <person name="Mascher T."/>
            <person name="Medema M.H."/>
            <person name="Devos D.P."/>
            <person name="Kaster A.-K."/>
            <person name="Ovreas L."/>
            <person name="Rohde M."/>
            <person name="Galperin M.Y."/>
            <person name="Jogler C."/>
        </authorList>
    </citation>
    <scope>NUCLEOTIDE SEQUENCE [LARGE SCALE GENOMIC DNA]</scope>
    <source>
        <strain evidence="3 4">Pla52n</strain>
    </source>
</reference>
<evidence type="ECO:0000313" key="3">
    <source>
        <dbReference type="EMBL" id="TWU07853.1"/>
    </source>
</evidence>
<evidence type="ECO:0000313" key="4">
    <source>
        <dbReference type="Proteomes" id="UP000320176"/>
    </source>
</evidence>
<dbReference type="OrthoDB" id="224351at2"/>
<gene>
    <name evidence="3" type="ORF">Pla52n_04290</name>
</gene>
<evidence type="ECO:0008006" key="5">
    <source>
        <dbReference type="Google" id="ProtNLM"/>
    </source>
</evidence>
<sequence length="1000" mass="110278" precursor="true">MLQSRQKLTVAAIVVAILLTAMARPAVADGEPAADFVKQLRAAGYFDTAIAYLERLDKYPGVDPDFKAATELEKAQTYIDAAVSSRRAADRDTFFLDAEKSLSKFISGPSNPRQSEARLMLGKLQMIRAAQLLSGDADNAKRDEARNSYTAASKTFNEIIDDLKTKIEDMRKEAIDARKEPKKAKLREQYQADYLQAKLNAAESLMLAAKTYDKPGTDAKAILEDALERFAELNKKYSRYPIGVIALASMGQINEMLGKTKEATDNFLDMLDQPEADPLRDAKFLAAAGYIRLQLAEQPPKFDEAIAKTKDIGRQIRPDERTSQAVQEYRVDLAKAYLAKAADKEQKPTDSKRAESDGRQLLLAASKIPGPHNEESKELLAKLGIEEGAAEGPSAEPPKSFDDGLEVTIELLSATENLSESIKLLSEQPETPELKAEIEQITKQLADTRSIAVQTIRAGLGMATSETDTQQLNQARQILAYLLYQQERHRDAAVVGSFLARTARGTPVGLDGGLVALTSLQMLLQEIPDDESDGVITQLDSLGKFLTENWPDDPKANAAQGLRIRLMLKKDDYAGAEALIDAMGEGTERAYFKRLLGQLLWNAAIQSRIDGDDAKAETLTAKADTILAAGLNEIEGNLVDAEAMQAALVLAKILDRQDKSQQALKVLDDEKYGPLKLVDTLGAPNENFSGDLYSTELKVLVKEMLRGDDPAAFLDRMSATMDNLRKSFNGPNAQQELTQTYIRLARDVSEQLEKAAPAKREKLIEVFKVFLNRIAANTQDEPTLRWVAQTLMSMGETSMQPTDVKATGSAAELMNDSIAVLKKLVDNNGDLTTKFLYARALRLVGSYKDSLDVLEGILKDKPTMLDAQIEAAQAYESWAAELGNPNFAYKAYESALVGGRPGPDNKNVIWGWAIISTQAKRNPAFRDKFFESRYHVALCLYLMGKVKKNDATMKKAIKDINQMNTLYPDMGGAQQRDKYDRLLKQIQRDVGEKPVGLPPA</sequence>
<dbReference type="EMBL" id="SJPN01000001">
    <property type="protein sequence ID" value="TWU07853.1"/>
    <property type="molecule type" value="Genomic_DNA"/>
</dbReference>
<keyword evidence="1" id="KW-0175">Coiled coil</keyword>
<protein>
    <recommendedName>
        <fullName evidence="5">Tetratricopeptide repeat protein</fullName>
    </recommendedName>
</protein>
<evidence type="ECO:0000256" key="2">
    <source>
        <dbReference type="SAM" id="SignalP"/>
    </source>
</evidence>
<keyword evidence="2" id="KW-0732">Signal</keyword>